<organism evidence="3 4">
    <name type="scientific">Brasilonema bromeliae SPC951</name>
    <dbReference type="NCBI Taxonomy" id="385972"/>
    <lineage>
        <taxon>Bacteria</taxon>
        <taxon>Bacillati</taxon>
        <taxon>Cyanobacteriota</taxon>
        <taxon>Cyanophyceae</taxon>
        <taxon>Nostocales</taxon>
        <taxon>Scytonemataceae</taxon>
        <taxon>Brasilonema</taxon>
        <taxon>Bromeliae group (in: Brasilonema)</taxon>
    </lineage>
</organism>
<keyword evidence="4" id="KW-1185">Reference proteome</keyword>
<sequence length="225" mass="25298">MRLPAITFTTLLATTFAMTSVVYADEQADKQAIMKAYAAYNAAIERKDVNQIFADYAPEFTIIRPNGKLTNLEQERQQTQNDFKNIRQIKAHDEIKQIQINGQTATVIGIGYTSAIGSNPNNPQVPVPFSNVSQYQDIWKRTPGGWKLISTHVLQSNVNGQQASQVNENNLTPAQRQSLAEMKRRYMQGREREMQGIIEDMRMRNNMMNCMNGVGYGCGSSIIGN</sequence>
<dbReference type="SUPFAM" id="SSF54427">
    <property type="entry name" value="NTF2-like"/>
    <property type="match status" value="1"/>
</dbReference>
<protein>
    <recommendedName>
        <fullName evidence="2">DUF4440 domain-containing protein</fullName>
    </recommendedName>
</protein>
<evidence type="ECO:0000259" key="2">
    <source>
        <dbReference type="Pfam" id="PF14534"/>
    </source>
</evidence>
<dbReference type="InterPro" id="IPR027843">
    <property type="entry name" value="DUF4440"/>
</dbReference>
<dbReference type="Proteomes" id="UP000718564">
    <property type="component" value="Unassembled WGS sequence"/>
</dbReference>
<feature type="chain" id="PRO_5045421797" description="DUF4440 domain-containing protein" evidence="1">
    <location>
        <begin position="25"/>
        <end position="225"/>
    </location>
</feature>
<dbReference type="Gene3D" id="3.10.450.50">
    <property type="match status" value="1"/>
</dbReference>
<proteinExistence type="predicted"/>
<feature type="signal peptide" evidence="1">
    <location>
        <begin position="1"/>
        <end position="24"/>
    </location>
</feature>
<keyword evidence="1" id="KW-0732">Signal</keyword>
<evidence type="ECO:0000313" key="4">
    <source>
        <dbReference type="Proteomes" id="UP000718564"/>
    </source>
</evidence>
<reference evidence="3 4" key="1">
    <citation type="submission" date="2018-06" db="EMBL/GenBank/DDBJ databases">
        <title>Comparative genomics of Brasilonema spp. strains.</title>
        <authorList>
            <person name="Alvarenga D.O."/>
            <person name="Fiore M.F."/>
            <person name="Varani A.M."/>
        </authorList>
    </citation>
    <scope>NUCLEOTIDE SEQUENCE [LARGE SCALE GENOMIC DNA]</scope>
    <source>
        <strain evidence="3 4">SPC951</strain>
    </source>
</reference>
<comment type="caution">
    <text evidence="3">The sequence shown here is derived from an EMBL/GenBank/DDBJ whole genome shotgun (WGS) entry which is preliminary data.</text>
</comment>
<evidence type="ECO:0000256" key="1">
    <source>
        <dbReference type="SAM" id="SignalP"/>
    </source>
</evidence>
<feature type="domain" description="DUF4440" evidence="2">
    <location>
        <begin position="33"/>
        <end position="148"/>
    </location>
</feature>
<gene>
    <name evidence="3" type="ORF">DP116_16890</name>
</gene>
<dbReference type="EMBL" id="QMEB01000133">
    <property type="protein sequence ID" value="NMG21039.1"/>
    <property type="molecule type" value="Genomic_DNA"/>
</dbReference>
<name>A0ABX1P9F5_9CYAN</name>
<dbReference type="RefSeq" id="WP_169156289.1">
    <property type="nucleotide sequence ID" value="NZ_CAWPJE010000126.1"/>
</dbReference>
<accession>A0ABX1P9F5</accession>
<dbReference type="InterPro" id="IPR032710">
    <property type="entry name" value="NTF2-like_dom_sf"/>
</dbReference>
<dbReference type="Pfam" id="PF14534">
    <property type="entry name" value="DUF4440"/>
    <property type="match status" value="1"/>
</dbReference>
<evidence type="ECO:0000313" key="3">
    <source>
        <dbReference type="EMBL" id="NMG21039.1"/>
    </source>
</evidence>